<accession>A0AAP3AJK4</accession>
<keyword evidence="12" id="KW-0675">Receptor</keyword>
<dbReference type="PANTHER" id="PTHR47234:SF3">
    <property type="entry name" value="SECRETIN_TONB SHORT N-TERMINAL DOMAIN-CONTAINING PROTEIN"/>
    <property type="match status" value="1"/>
</dbReference>
<feature type="domain" description="TonB-dependent receptor plug" evidence="11">
    <location>
        <begin position="53"/>
        <end position="175"/>
    </location>
</feature>
<dbReference type="InterPro" id="IPR012910">
    <property type="entry name" value="Plug_dom"/>
</dbReference>
<keyword evidence="5 9" id="KW-0798">TonB box</keyword>
<dbReference type="Proteomes" id="UP001207440">
    <property type="component" value="Unassembled WGS sequence"/>
</dbReference>
<dbReference type="Pfam" id="PF07715">
    <property type="entry name" value="Plug"/>
    <property type="match status" value="1"/>
</dbReference>
<evidence type="ECO:0000256" key="2">
    <source>
        <dbReference type="ARBA" id="ARBA00022448"/>
    </source>
</evidence>
<keyword evidence="7 8" id="KW-0998">Cell outer membrane</keyword>
<dbReference type="Gene3D" id="2.170.130.10">
    <property type="entry name" value="TonB-dependent receptor, plug domain"/>
    <property type="match status" value="1"/>
</dbReference>
<dbReference type="PROSITE" id="PS52016">
    <property type="entry name" value="TONB_DEPENDENT_REC_3"/>
    <property type="match status" value="1"/>
</dbReference>
<keyword evidence="4 8" id="KW-0812">Transmembrane</keyword>
<proteinExistence type="inferred from homology"/>
<evidence type="ECO:0000256" key="7">
    <source>
        <dbReference type="ARBA" id="ARBA00023237"/>
    </source>
</evidence>
<dbReference type="GO" id="GO:0009279">
    <property type="term" value="C:cell outer membrane"/>
    <property type="evidence" value="ECO:0007669"/>
    <property type="project" value="UniProtKB-SubCell"/>
</dbReference>
<evidence type="ECO:0000313" key="13">
    <source>
        <dbReference type="Proteomes" id="UP001207440"/>
    </source>
</evidence>
<dbReference type="InterPro" id="IPR036942">
    <property type="entry name" value="Beta-barrel_TonB_sf"/>
</dbReference>
<dbReference type="AlphaFoldDB" id="A0AAP3AJK4"/>
<evidence type="ECO:0000256" key="9">
    <source>
        <dbReference type="RuleBase" id="RU003357"/>
    </source>
</evidence>
<dbReference type="PANTHER" id="PTHR47234">
    <property type="match status" value="1"/>
</dbReference>
<evidence type="ECO:0000256" key="4">
    <source>
        <dbReference type="ARBA" id="ARBA00022692"/>
    </source>
</evidence>
<evidence type="ECO:0000259" key="11">
    <source>
        <dbReference type="Pfam" id="PF07715"/>
    </source>
</evidence>
<dbReference type="Pfam" id="PF00593">
    <property type="entry name" value="TonB_dep_Rec_b-barrel"/>
    <property type="match status" value="1"/>
</dbReference>
<keyword evidence="3 8" id="KW-1134">Transmembrane beta strand</keyword>
<evidence type="ECO:0000256" key="5">
    <source>
        <dbReference type="ARBA" id="ARBA00023077"/>
    </source>
</evidence>
<name>A0AAP3AJK4_RIEAN</name>
<evidence type="ECO:0000259" key="10">
    <source>
        <dbReference type="Pfam" id="PF00593"/>
    </source>
</evidence>
<keyword evidence="2 8" id="KW-0813">Transport</keyword>
<protein>
    <submittedName>
        <fullName evidence="12">TonB-dependent receptor</fullName>
    </submittedName>
</protein>
<dbReference type="RefSeq" id="WP_064971026.1">
    <property type="nucleotide sequence ID" value="NZ_CP029760.1"/>
</dbReference>
<reference evidence="12" key="1">
    <citation type="submission" date="2022-10" db="EMBL/GenBank/DDBJ databases">
        <title>Sifting through the core-genome to identify putative cross-protective antigens against Riemerella anatipestifer.</title>
        <authorList>
            <person name="Zheng X."/>
            <person name="Zhang W."/>
        </authorList>
    </citation>
    <scope>NUCLEOTIDE SEQUENCE</scope>
    <source>
        <strain evidence="12">ZWRA178</strain>
    </source>
</reference>
<evidence type="ECO:0000256" key="8">
    <source>
        <dbReference type="PROSITE-ProRule" id="PRU01360"/>
    </source>
</evidence>
<dbReference type="SUPFAM" id="SSF56935">
    <property type="entry name" value="Porins"/>
    <property type="match status" value="1"/>
</dbReference>
<sequence length="913" mass="100598">MKNSLQKKSYLLTASVLFFAGGEFYGQSKKDSVKTKQVEEVVLLGSRSGARSKTDSPVPVDVFDVQKMSVTLPQTNINQMLNVVAPSFTSTVQTGADGTDHLDPAQLRGLGPDQVLVLVNGKRRHTSALINVNGTPGRGTVGTDLNAIPAFALSKLEVLRDGASAQYGSDAIAGVMNLNLKRNTGKLEGQLSFGVNPSKASNNHTKGIDGETFQIDLNYGNKIGSKGGFYNLTWSSQFRNPTYRANEEEGKIFNAYNAIERRAAEGGVNLSSLFTNINTTPNQQQLVDYIHNYSQKVSYFSSDFQSKIQGANSISSLQKILSEDVTNQELAYRGLNRKDFNMLVGQSKLSTHQFFANIEVPLNDVWKVYTFGGYSFRNGTSGGFYRKPNQFRTFTGLNLDGFLPNITTNIEDLSLAAGIKGSLGEWRVDFSNTFGQNSFDYNVKNSGNTSLRFNSPSEFDAGGLRFLQNTLNLDVYRSYDVWEGLNLAFGAEQRTENFKIRAGEPVSYLTYDVFGNPQTAQTLSLQKPTDFFGNVLPGGSQVFGGFRAENAGSNGRSSYAFYADVEANFTKRVLVAAAARFENYSDFGSTLNYKLASRIKATDNLNFRLAGSTGFRAPSVHQIYYNTTSTLLVNGQLQEVGTFNNYSQIANLLGIPKLKQETSQSVSAGFTYRIPSVRLNITGDAYFTRINNRIVLTDTFRAGSNTELQNLFTQANVNAAQFFANAIDTETKGLDVVVSHDFKSGDFKLTNDFALNLSQTRRVGEIHSSPVLKVAGLDDTYFSERSRVYVEEAIPRFKAGLSHNFSYKKLNVYLRNSYFGKVTGADVVDANGDGVTLPNEHQIMTDRVVTDLSIGYAFSPKITFTLGANNLFDVYPSRNLPVSTSNGQFVYTRATSQFGLNGRYVFSRLSFNF</sequence>
<evidence type="ECO:0000256" key="3">
    <source>
        <dbReference type="ARBA" id="ARBA00022452"/>
    </source>
</evidence>
<feature type="domain" description="TonB-dependent receptor-like beta-barrel" evidence="10">
    <location>
        <begin position="371"/>
        <end position="871"/>
    </location>
</feature>
<dbReference type="InterPro" id="IPR000531">
    <property type="entry name" value="Beta-barrel_TonB"/>
</dbReference>
<dbReference type="InterPro" id="IPR039426">
    <property type="entry name" value="TonB-dep_rcpt-like"/>
</dbReference>
<keyword evidence="6 8" id="KW-0472">Membrane</keyword>
<evidence type="ECO:0000256" key="1">
    <source>
        <dbReference type="ARBA" id="ARBA00004571"/>
    </source>
</evidence>
<comment type="similarity">
    <text evidence="8 9">Belongs to the TonB-dependent receptor family.</text>
</comment>
<comment type="subcellular location">
    <subcellularLocation>
        <location evidence="1 8">Cell outer membrane</location>
        <topology evidence="1 8">Multi-pass membrane protein</topology>
    </subcellularLocation>
</comment>
<comment type="caution">
    <text evidence="12">The sequence shown here is derived from an EMBL/GenBank/DDBJ whole genome shotgun (WGS) entry which is preliminary data.</text>
</comment>
<dbReference type="Gene3D" id="2.40.170.20">
    <property type="entry name" value="TonB-dependent receptor, beta-barrel domain"/>
    <property type="match status" value="1"/>
</dbReference>
<gene>
    <name evidence="12" type="ORF">OKE68_01870</name>
</gene>
<dbReference type="EMBL" id="JAOZYT010000006">
    <property type="protein sequence ID" value="MCW0523065.1"/>
    <property type="molecule type" value="Genomic_DNA"/>
</dbReference>
<evidence type="ECO:0000256" key="6">
    <source>
        <dbReference type="ARBA" id="ARBA00023136"/>
    </source>
</evidence>
<dbReference type="InterPro" id="IPR037066">
    <property type="entry name" value="Plug_dom_sf"/>
</dbReference>
<evidence type="ECO:0000313" key="12">
    <source>
        <dbReference type="EMBL" id="MCW0523065.1"/>
    </source>
</evidence>
<organism evidence="12 13">
    <name type="scientific">Riemerella anatipestifer</name>
    <name type="common">Moraxella anatipestifer</name>
    <dbReference type="NCBI Taxonomy" id="34085"/>
    <lineage>
        <taxon>Bacteria</taxon>
        <taxon>Pseudomonadati</taxon>
        <taxon>Bacteroidota</taxon>
        <taxon>Flavobacteriia</taxon>
        <taxon>Flavobacteriales</taxon>
        <taxon>Weeksellaceae</taxon>
        <taxon>Riemerella</taxon>
    </lineage>
</organism>